<dbReference type="EMBL" id="BQNB010015468">
    <property type="protein sequence ID" value="GJT40380.1"/>
    <property type="molecule type" value="Genomic_DNA"/>
</dbReference>
<keyword evidence="3" id="KW-1185">Reference proteome</keyword>
<protein>
    <submittedName>
        <fullName evidence="2">Uncharacterized protein</fullName>
    </submittedName>
</protein>
<reference evidence="2" key="2">
    <citation type="submission" date="2022-01" db="EMBL/GenBank/DDBJ databases">
        <authorList>
            <person name="Yamashiro T."/>
            <person name="Shiraishi A."/>
            <person name="Satake H."/>
            <person name="Nakayama K."/>
        </authorList>
    </citation>
    <scope>NUCLEOTIDE SEQUENCE</scope>
</reference>
<feature type="compositionally biased region" description="Basic and acidic residues" evidence="1">
    <location>
        <begin position="62"/>
        <end position="80"/>
    </location>
</feature>
<feature type="region of interest" description="Disordered" evidence="1">
    <location>
        <begin position="39"/>
        <end position="80"/>
    </location>
</feature>
<gene>
    <name evidence="2" type="ORF">Tco_0940245</name>
</gene>
<sequence>MCMYLKNQGGYKQSHFRGMSYEDIRPIFERVWDQNQSFVPKDSEIEKEPSGGSRKKTLARKRASEKQSEEGAKRQKMEDDTEKEELKAYLDVVLGEEFAMDFESLSTKYPIVDWKTHILTENFMYYQIIRADGSSKNYKIFSKMINDFDRQDVMDLHRLVKERYVTTSPEGYDLMLWGDLKTLFEPDKEDEVWRNQHGYNLISWRLIDSCGIHILLMENGISIHMMVEKKYPLIQEMLSKMLNRKLEIDHESEMAFELLRFTRSQLQK</sequence>
<name>A0ABQ5DMH6_9ASTR</name>
<reference evidence="2" key="1">
    <citation type="journal article" date="2022" name="Int. J. Mol. Sci.">
        <title>Draft Genome of Tanacetum Coccineum: Genomic Comparison of Closely Related Tanacetum-Family Plants.</title>
        <authorList>
            <person name="Yamashiro T."/>
            <person name="Shiraishi A."/>
            <person name="Nakayama K."/>
            <person name="Satake H."/>
        </authorList>
    </citation>
    <scope>NUCLEOTIDE SEQUENCE</scope>
</reference>
<proteinExistence type="predicted"/>
<dbReference type="Proteomes" id="UP001151760">
    <property type="component" value="Unassembled WGS sequence"/>
</dbReference>
<evidence type="ECO:0000313" key="2">
    <source>
        <dbReference type="EMBL" id="GJT40380.1"/>
    </source>
</evidence>
<evidence type="ECO:0000313" key="3">
    <source>
        <dbReference type="Proteomes" id="UP001151760"/>
    </source>
</evidence>
<comment type="caution">
    <text evidence="2">The sequence shown here is derived from an EMBL/GenBank/DDBJ whole genome shotgun (WGS) entry which is preliminary data.</text>
</comment>
<accession>A0ABQ5DMH6</accession>
<organism evidence="2 3">
    <name type="scientific">Tanacetum coccineum</name>
    <dbReference type="NCBI Taxonomy" id="301880"/>
    <lineage>
        <taxon>Eukaryota</taxon>
        <taxon>Viridiplantae</taxon>
        <taxon>Streptophyta</taxon>
        <taxon>Embryophyta</taxon>
        <taxon>Tracheophyta</taxon>
        <taxon>Spermatophyta</taxon>
        <taxon>Magnoliopsida</taxon>
        <taxon>eudicotyledons</taxon>
        <taxon>Gunneridae</taxon>
        <taxon>Pentapetalae</taxon>
        <taxon>asterids</taxon>
        <taxon>campanulids</taxon>
        <taxon>Asterales</taxon>
        <taxon>Asteraceae</taxon>
        <taxon>Asteroideae</taxon>
        <taxon>Anthemideae</taxon>
        <taxon>Anthemidinae</taxon>
        <taxon>Tanacetum</taxon>
    </lineage>
</organism>
<evidence type="ECO:0000256" key="1">
    <source>
        <dbReference type="SAM" id="MobiDB-lite"/>
    </source>
</evidence>